<organism evidence="9">
    <name type="scientific">Clastoptera arizonana</name>
    <name type="common">Arizona spittle bug</name>
    <dbReference type="NCBI Taxonomy" id="38151"/>
    <lineage>
        <taxon>Eukaryota</taxon>
        <taxon>Metazoa</taxon>
        <taxon>Ecdysozoa</taxon>
        <taxon>Arthropoda</taxon>
        <taxon>Hexapoda</taxon>
        <taxon>Insecta</taxon>
        <taxon>Pterygota</taxon>
        <taxon>Neoptera</taxon>
        <taxon>Paraneoptera</taxon>
        <taxon>Hemiptera</taxon>
        <taxon>Auchenorrhyncha</taxon>
        <taxon>Cercopoidea</taxon>
        <taxon>Clastopteridae</taxon>
        <taxon>Clastoptera</taxon>
    </lineage>
</organism>
<evidence type="ECO:0000256" key="2">
    <source>
        <dbReference type="ARBA" id="ARBA00022679"/>
    </source>
</evidence>
<keyword evidence="2" id="KW-0808">Transferase</keyword>
<feature type="compositionally biased region" description="Polar residues" evidence="8">
    <location>
        <begin position="48"/>
        <end position="72"/>
    </location>
</feature>
<dbReference type="GO" id="GO:0035556">
    <property type="term" value="P:intracellular signal transduction"/>
    <property type="evidence" value="ECO:0007669"/>
    <property type="project" value="TreeGrafter"/>
</dbReference>
<dbReference type="PROSITE" id="PS00107">
    <property type="entry name" value="PROTEIN_KINASE_ATP"/>
    <property type="match status" value="1"/>
</dbReference>
<dbReference type="PANTHER" id="PTHR22974">
    <property type="entry name" value="MIXED LINEAGE PROTEIN KINASE"/>
    <property type="match status" value="1"/>
</dbReference>
<accession>A0A1B6D6A4</accession>
<evidence type="ECO:0000256" key="6">
    <source>
        <dbReference type="PROSITE-ProRule" id="PRU10141"/>
    </source>
</evidence>
<evidence type="ECO:0000256" key="3">
    <source>
        <dbReference type="ARBA" id="ARBA00022741"/>
    </source>
</evidence>
<keyword evidence="1" id="KW-0723">Serine/threonine-protein kinase</keyword>
<feature type="compositionally biased region" description="Basic and acidic residues" evidence="8">
    <location>
        <begin position="322"/>
        <end position="332"/>
    </location>
</feature>
<dbReference type="InterPro" id="IPR011009">
    <property type="entry name" value="Kinase-like_dom_sf"/>
</dbReference>
<feature type="compositionally biased region" description="Polar residues" evidence="8">
    <location>
        <begin position="351"/>
        <end position="393"/>
    </location>
</feature>
<evidence type="ECO:0000256" key="1">
    <source>
        <dbReference type="ARBA" id="ARBA00022527"/>
    </source>
</evidence>
<keyword evidence="5 6" id="KW-0067">ATP-binding</keyword>
<dbReference type="PANTHER" id="PTHR22974:SF23">
    <property type="entry name" value="TOUSLED-LIKE KINASE, ISOFORM G"/>
    <property type="match status" value="1"/>
</dbReference>
<feature type="region of interest" description="Disordered" evidence="8">
    <location>
        <begin position="48"/>
        <end position="121"/>
    </location>
</feature>
<feature type="region of interest" description="Disordered" evidence="8">
    <location>
        <begin position="134"/>
        <end position="167"/>
    </location>
</feature>
<dbReference type="GO" id="GO:0005524">
    <property type="term" value="F:ATP binding"/>
    <property type="evidence" value="ECO:0007669"/>
    <property type="project" value="UniProtKB-UniRule"/>
</dbReference>
<reference evidence="9" key="1">
    <citation type="submission" date="2015-12" db="EMBL/GenBank/DDBJ databases">
        <title>De novo transcriptome assembly of four potential Pierce s Disease insect vectors from Arizona vineyards.</title>
        <authorList>
            <person name="Tassone E.E."/>
        </authorList>
    </citation>
    <scope>NUCLEOTIDE SEQUENCE</scope>
</reference>
<dbReference type="GO" id="GO:0007059">
    <property type="term" value="P:chromosome segregation"/>
    <property type="evidence" value="ECO:0007669"/>
    <property type="project" value="TreeGrafter"/>
</dbReference>
<feature type="region of interest" description="Disordered" evidence="8">
    <location>
        <begin position="1"/>
        <end position="21"/>
    </location>
</feature>
<keyword evidence="3 6" id="KW-0547">Nucleotide-binding</keyword>
<keyword evidence="4" id="KW-0418">Kinase</keyword>
<dbReference type="GO" id="GO:0004674">
    <property type="term" value="F:protein serine/threonine kinase activity"/>
    <property type="evidence" value="ECO:0007669"/>
    <property type="project" value="UniProtKB-KW"/>
</dbReference>
<dbReference type="InterPro" id="IPR017441">
    <property type="entry name" value="Protein_kinase_ATP_BS"/>
</dbReference>
<evidence type="ECO:0008006" key="10">
    <source>
        <dbReference type="Google" id="ProtNLM"/>
    </source>
</evidence>
<dbReference type="EMBL" id="GEDC01016086">
    <property type="protein sequence ID" value="JAS21212.1"/>
    <property type="molecule type" value="Transcribed_RNA"/>
</dbReference>
<feature type="coiled-coil region" evidence="7">
    <location>
        <begin position="420"/>
        <end position="454"/>
    </location>
</feature>
<keyword evidence="7" id="KW-0175">Coiled coil</keyword>
<feature type="region of interest" description="Disordered" evidence="8">
    <location>
        <begin position="322"/>
        <end position="400"/>
    </location>
</feature>
<evidence type="ECO:0000313" key="9">
    <source>
        <dbReference type="EMBL" id="JAS21212.1"/>
    </source>
</evidence>
<evidence type="ECO:0000256" key="5">
    <source>
        <dbReference type="ARBA" id="ARBA00022840"/>
    </source>
</evidence>
<feature type="binding site" evidence="6">
    <location>
        <position position="498"/>
    </location>
    <ligand>
        <name>ATP</name>
        <dbReference type="ChEBI" id="CHEBI:30616"/>
    </ligand>
</feature>
<evidence type="ECO:0000256" key="4">
    <source>
        <dbReference type="ARBA" id="ARBA00022777"/>
    </source>
</evidence>
<evidence type="ECO:0000256" key="7">
    <source>
        <dbReference type="SAM" id="Coils"/>
    </source>
</evidence>
<evidence type="ECO:0000256" key="8">
    <source>
        <dbReference type="SAM" id="MobiDB-lite"/>
    </source>
</evidence>
<dbReference type="AlphaFoldDB" id="A0A1B6D6A4"/>
<feature type="coiled-coil region" evidence="7">
    <location>
        <begin position="221"/>
        <end position="255"/>
    </location>
</feature>
<gene>
    <name evidence="9" type="ORF">g.14199</name>
</gene>
<name>A0A1B6D6A4_9HEMI</name>
<dbReference type="GO" id="GO:0005634">
    <property type="term" value="C:nucleus"/>
    <property type="evidence" value="ECO:0007669"/>
    <property type="project" value="TreeGrafter"/>
</dbReference>
<dbReference type="Gene3D" id="3.30.200.20">
    <property type="entry name" value="Phosphorylase Kinase, domain 1"/>
    <property type="match status" value="1"/>
</dbReference>
<protein>
    <recommendedName>
        <fullName evidence="10">Protein kinase domain-containing protein</fullName>
    </recommendedName>
</protein>
<dbReference type="SUPFAM" id="SSF56112">
    <property type="entry name" value="Protein kinase-like (PK-like)"/>
    <property type="match status" value="1"/>
</dbReference>
<proteinExistence type="predicted"/>
<sequence length="512" mass="57245">MTESRWNSGGGAGVKMEHHFQAALDPRKQELLEARFLGARMNAGSQIQMAPQSCLNSGQSVHSQDSNMSTGSSDKEQDCSTPEKLARPSSERKRKRKVADDGGLSSGGLAPCTKGGPRLPVDTKKINDYFVKHAGSSPIRHGGAKSPSPGQQGYPMYPPSPQAGLLPSTQVPVVSQVQPDYSTLMRPPQAQLSISLVSKQVQTELTCQSIQEFETQASSDLEIRNNKIDELNRTAEELRHQLAVQQKTLEQHKSHTNKCIDVVKKLLKEKSNIEKKEARQRCMQNRLRLGQFVTQRVGATFQENWTDGYAFQELSRRQEEITAEREEIDRQKKQLVKRRPTNSETGRKRAGSQSGSASNPGCVGSSVSQQGNSNMAGGPPGSSTALHNGTDTATFLKPDAMPGFSQQEYYEADEILKLRQSALKKEDADLQLEMEKLERERNLHIRELKRIHNEDQSRFSNHPVLNERYLLLMLLGKGGFSEVHKAFDLKEQRYVACKVHQLNKDWKEDKKS</sequence>